<evidence type="ECO:0000256" key="1">
    <source>
        <dbReference type="ARBA" id="ARBA00003257"/>
    </source>
</evidence>
<dbReference type="PANTHER" id="PTHR46552:SF1">
    <property type="entry name" value="NADH-UBIQUINONE OXIDOREDUCTASE CHAIN 2"/>
    <property type="match status" value="1"/>
</dbReference>
<keyword evidence="9 18" id="KW-0999">Mitochondrion inner membrane</keyword>
<evidence type="ECO:0000256" key="11">
    <source>
        <dbReference type="ARBA" id="ARBA00022982"/>
    </source>
</evidence>
<evidence type="ECO:0000256" key="18">
    <source>
        <dbReference type="RuleBase" id="RU003403"/>
    </source>
</evidence>
<keyword evidence="15 18" id="KW-0496">Mitochondrion</keyword>
<dbReference type="Pfam" id="PF00361">
    <property type="entry name" value="Proton_antipo_M"/>
    <property type="match status" value="1"/>
</dbReference>
<evidence type="ECO:0000256" key="5">
    <source>
        <dbReference type="ARBA" id="ARBA00021008"/>
    </source>
</evidence>
<feature type="transmembrane region" description="Helical" evidence="18">
    <location>
        <begin position="223"/>
        <end position="242"/>
    </location>
</feature>
<dbReference type="GO" id="GO:0006120">
    <property type="term" value="P:mitochondrial electron transport, NADH to ubiquinone"/>
    <property type="evidence" value="ECO:0007669"/>
    <property type="project" value="InterPro"/>
</dbReference>
<evidence type="ECO:0000256" key="12">
    <source>
        <dbReference type="ARBA" id="ARBA00022989"/>
    </source>
</evidence>
<evidence type="ECO:0000313" key="20">
    <source>
        <dbReference type="EMBL" id="AXS65781.1"/>
    </source>
</evidence>
<evidence type="ECO:0000256" key="15">
    <source>
        <dbReference type="ARBA" id="ARBA00023128"/>
    </source>
</evidence>
<feature type="transmembrane region" description="Helical" evidence="18">
    <location>
        <begin position="129"/>
        <end position="151"/>
    </location>
</feature>
<evidence type="ECO:0000256" key="3">
    <source>
        <dbReference type="ARBA" id="ARBA00007012"/>
    </source>
</evidence>
<evidence type="ECO:0000256" key="9">
    <source>
        <dbReference type="ARBA" id="ARBA00022792"/>
    </source>
</evidence>
<gene>
    <name evidence="20" type="primary">nad2</name>
</gene>
<comment type="function">
    <text evidence="1">Core subunit of the mitochondrial membrane respiratory chain NADH dehydrogenase (Complex I) that is believed to belong to the minimal assembly required for catalysis. Complex I functions in the transfer of electrons from NADH to the respiratory chain. The immediate electron acceptor for the enzyme is believed to be ubiquinone.</text>
</comment>
<feature type="transmembrane region" description="Helical" evidence="18">
    <location>
        <begin position="301"/>
        <end position="320"/>
    </location>
</feature>
<evidence type="ECO:0000256" key="13">
    <source>
        <dbReference type="ARBA" id="ARBA00023027"/>
    </source>
</evidence>
<sequence length="324" mass="38553">MIYKISFFSTLMLGSLISISSYSWFTLWLGLEINLLSFIPLLNFHKNINSSESSMKYFIIQAISSFIFITFLIFKMENFSFSNMFMNLALLTKMGASPYHFWMPEICESLSWLNNMILATWQKLTPSILLMYFFFEKMIVISIIFSIMIGSLLSFNQNKLRKILIYSSINNIGWMLILIMYNKSLWIMYFLIYSLLTINLMMIFYLTQLFFIPQLNMKLNNKFLKLMIMLLFLSLSGLPPFIGFLPKWMTINLMMNYNNLMISLYMILLTLPLIYVYMRLTLNSLIFYFPMFKINNQLNNLMISFLTSLNLMMIYMISFFNNKF</sequence>
<dbReference type="InterPro" id="IPR001750">
    <property type="entry name" value="ND/Mrp_TM"/>
</dbReference>
<organism evidence="20">
    <name type="scientific">Cucujoidea sp. 22 KM-2017</name>
    <dbReference type="NCBI Taxonomy" id="2219359"/>
    <lineage>
        <taxon>Eukaryota</taxon>
        <taxon>Metazoa</taxon>
        <taxon>Ecdysozoa</taxon>
        <taxon>Arthropoda</taxon>
        <taxon>Hexapoda</taxon>
        <taxon>Insecta</taxon>
        <taxon>Pterygota</taxon>
        <taxon>Neoptera</taxon>
        <taxon>Endopterygota</taxon>
        <taxon>Coleoptera</taxon>
        <taxon>Polyphaga</taxon>
        <taxon>Cucujiformia</taxon>
    </lineage>
</organism>
<evidence type="ECO:0000256" key="17">
    <source>
        <dbReference type="ARBA" id="ARBA00049551"/>
    </source>
</evidence>
<keyword evidence="16 18" id="KW-0472">Membrane</keyword>
<keyword evidence="7 18" id="KW-0679">Respiratory chain</keyword>
<feature type="transmembrane region" description="Helical" evidence="18">
    <location>
        <begin position="187"/>
        <end position="211"/>
    </location>
</feature>
<protein>
    <recommendedName>
        <fullName evidence="5 18">NADH-ubiquinone oxidoreductase chain 2</fullName>
        <ecNumber evidence="4 18">7.1.1.2</ecNumber>
    </recommendedName>
</protein>
<evidence type="ECO:0000256" key="16">
    <source>
        <dbReference type="ARBA" id="ARBA00023136"/>
    </source>
</evidence>
<dbReference type="EMBL" id="MG193439">
    <property type="protein sequence ID" value="AXS65781.1"/>
    <property type="molecule type" value="Genomic_DNA"/>
</dbReference>
<dbReference type="PANTHER" id="PTHR46552">
    <property type="entry name" value="NADH-UBIQUINONE OXIDOREDUCTASE CHAIN 2"/>
    <property type="match status" value="1"/>
</dbReference>
<keyword evidence="11 18" id="KW-0249">Electron transport</keyword>
<feature type="transmembrane region" description="Helical" evidence="18">
    <location>
        <begin position="262"/>
        <end position="289"/>
    </location>
</feature>
<dbReference type="InterPro" id="IPR050175">
    <property type="entry name" value="Complex_I_Subunit_2"/>
</dbReference>
<geneLocation type="mitochondrion" evidence="20"/>
<dbReference type="GO" id="GO:0005743">
    <property type="term" value="C:mitochondrial inner membrane"/>
    <property type="evidence" value="ECO:0007669"/>
    <property type="project" value="UniProtKB-SubCell"/>
</dbReference>
<evidence type="ECO:0000256" key="8">
    <source>
        <dbReference type="ARBA" id="ARBA00022692"/>
    </source>
</evidence>
<keyword evidence="6" id="KW-0813">Transport</keyword>
<comment type="function">
    <text evidence="18">Core subunit of the mitochondrial membrane respiratory chain NADH dehydrogenase (Complex I) which catalyzes electron transfer from NADH through the respiratory chain, using ubiquinone as an electron acceptor. Essential for the catalytic activity and assembly of complex I.</text>
</comment>
<evidence type="ECO:0000256" key="6">
    <source>
        <dbReference type="ARBA" id="ARBA00022448"/>
    </source>
</evidence>
<dbReference type="PRINTS" id="PR01436">
    <property type="entry name" value="NADHDHGNASE2"/>
</dbReference>
<evidence type="ECO:0000256" key="2">
    <source>
        <dbReference type="ARBA" id="ARBA00004448"/>
    </source>
</evidence>
<comment type="subcellular location">
    <subcellularLocation>
        <location evidence="2 18">Mitochondrion inner membrane</location>
        <topology evidence="2 18">Multi-pass membrane protein</topology>
    </subcellularLocation>
</comment>
<dbReference type="EC" id="7.1.1.2" evidence="4 18"/>
<accession>A0A346RI84</accession>
<dbReference type="GO" id="GO:0008137">
    <property type="term" value="F:NADH dehydrogenase (ubiquinone) activity"/>
    <property type="evidence" value="ECO:0007669"/>
    <property type="project" value="UniProtKB-EC"/>
</dbReference>
<evidence type="ECO:0000256" key="14">
    <source>
        <dbReference type="ARBA" id="ARBA00023075"/>
    </source>
</evidence>
<evidence type="ECO:0000256" key="4">
    <source>
        <dbReference type="ARBA" id="ARBA00012944"/>
    </source>
</evidence>
<evidence type="ECO:0000259" key="19">
    <source>
        <dbReference type="Pfam" id="PF00361"/>
    </source>
</evidence>
<keyword evidence="14 18" id="KW-0830">Ubiquinone</keyword>
<comment type="similarity">
    <text evidence="3 18">Belongs to the complex I subunit 2 family.</text>
</comment>
<keyword evidence="12 18" id="KW-1133">Transmembrane helix</keyword>
<feature type="transmembrane region" description="Helical" evidence="18">
    <location>
        <begin position="163"/>
        <end position="181"/>
    </location>
</feature>
<keyword evidence="13 18" id="KW-0520">NAD</keyword>
<evidence type="ECO:0000256" key="10">
    <source>
        <dbReference type="ARBA" id="ARBA00022967"/>
    </source>
</evidence>
<keyword evidence="10 18" id="KW-1278">Translocase</keyword>
<evidence type="ECO:0000256" key="7">
    <source>
        <dbReference type="ARBA" id="ARBA00022660"/>
    </source>
</evidence>
<reference evidence="20" key="1">
    <citation type="journal article" date="2018" name="J. ISSAAS">
        <title>The contribution of mitochondrial metagenomics to large-scale data mining and phylogenetic analysis of Coleoptera.</title>
        <authorList>
            <person name="Miller K."/>
            <person name="Linard B."/>
            <person name="Motyka M."/>
            <person name="Bocek M."/>
            <person name="Vogler A.P."/>
        </authorList>
    </citation>
    <scope>NUCLEOTIDE SEQUENCE</scope>
</reference>
<name>A0A346RI84_9CUCU</name>
<dbReference type="AlphaFoldDB" id="A0A346RI84"/>
<comment type="catalytic activity">
    <reaction evidence="17 18">
        <text>a ubiquinone + NADH + 5 H(+)(in) = a ubiquinol + NAD(+) + 4 H(+)(out)</text>
        <dbReference type="Rhea" id="RHEA:29091"/>
        <dbReference type="Rhea" id="RHEA-COMP:9565"/>
        <dbReference type="Rhea" id="RHEA-COMP:9566"/>
        <dbReference type="ChEBI" id="CHEBI:15378"/>
        <dbReference type="ChEBI" id="CHEBI:16389"/>
        <dbReference type="ChEBI" id="CHEBI:17976"/>
        <dbReference type="ChEBI" id="CHEBI:57540"/>
        <dbReference type="ChEBI" id="CHEBI:57945"/>
        <dbReference type="EC" id="7.1.1.2"/>
    </reaction>
</comment>
<feature type="transmembrane region" description="Helical" evidence="18">
    <location>
        <begin position="57"/>
        <end position="74"/>
    </location>
</feature>
<keyword evidence="8 18" id="KW-0812">Transmembrane</keyword>
<dbReference type="InterPro" id="IPR003917">
    <property type="entry name" value="NADH_UbQ_OxRdtase_chain2"/>
</dbReference>
<feature type="domain" description="NADH:quinone oxidoreductase/Mrp antiporter transmembrane" evidence="19">
    <location>
        <begin position="21"/>
        <end position="266"/>
    </location>
</feature>
<proteinExistence type="inferred from homology"/>